<dbReference type="InterPro" id="IPR012334">
    <property type="entry name" value="Pectin_lyas_fold"/>
</dbReference>
<gene>
    <name evidence="1" type="ORF">THTE_0577</name>
</gene>
<proteinExistence type="predicted"/>
<dbReference type="Proteomes" id="UP000215086">
    <property type="component" value="Chromosome"/>
</dbReference>
<dbReference type="RefSeq" id="WP_095413868.1">
    <property type="nucleotide sequence ID" value="NZ_CP018477.1"/>
</dbReference>
<keyword evidence="2" id="KW-1185">Reference proteome</keyword>
<dbReference type="OrthoDB" id="288665at2"/>
<protein>
    <recommendedName>
        <fullName evidence="3">Right handed beta helix domain-containing protein</fullName>
    </recommendedName>
</protein>
<dbReference type="SUPFAM" id="SSF51126">
    <property type="entry name" value="Pectin lyase-like"/>
    <property type="match status" value="1"/>
</dbReference>
<accession>A0A286RB68</accession>
<evidence type="ECO:0000313" key="2">
    <source>
        <dbReference type="Proteomes" id="UP000215086"/>
    </source>
</evidence>
<sequence length="335" mass="36554">MVSRENRLAFRGTLVVAVIVGCWIAEVGSSPGRDIFVNNEAGDDAFFGRVATPGSTVDGPVRSITRAIELAQPGDRIVLAPTKTPYRESITLAGQRLSRGILQDLILDGNGAVLDGSAPVPVDAWELDRQAWQRWGRAVYRFTPEQRSHQQLFLGDRPAKRVFVTNSSEAPPKLEPLEWCLFEGKIYFCVEPDHRPEDYPLRYAKLTVGITLHHVHGVTIRDLTIQGYQLDGISLANTAREIRLQRVVLRGNGRAGLSIGGACRADLLDSLLGDNGAAQIITFPYSELHVFNSQVLGNTAPAWVDKGGRLFVDGQEKQGGLDAIEPPSPANSSNP</sequence>
<dbReference type="AlphaFoldDB" id="A0A286RB68"/>
<dbReference type="InterPro" id="IPR006626">
    <property type="entry name" value="PbH1"/>
</dbReference>
<dbReference type="KEGG" id="ttf:THTE_0577"/>
<name>A0A286RB68_9BACT</name>
<dbReference type="Gene3D" id="2.160.20.10">
    <property type="entry name" value="Single-stranded right-handed beta-helix, Pectin lyase-like"/>
    <property type="match status" value="1"/>
</dbReference>
<dbReference type="InterPro" id="IPR011050">
    <property type="entry name" value="Pectin_lyase_fold/virulence"/>
</dbReference>
<dbReference type="PROSITE" id="PS51257">
    <property type="entry name" value="PROKAR_LIPOPROTEIN"/>
    <property type="match status" value="1"/>
</dbReference>
<evidence type="ECO:0008006" key="3">
    <source>
        <dbReference type="Google" id="ProtNLM"/>
    </source>
</evidence>
<evidence type="ECO:0000313" key="1">
    <source>
        <dbReference type="EMBL" id="ASV73179.1"/>
    </source>
</evidence>
<dbReference type="EMBL" id="CP018477">
    <property type="protein sequence ID" value="ASV73179.1"/>
    <property type="molecule type" value="Genomic_DNA"/>
</dbReference>
<organism evidence="1 2">
    <name type="scientific">Thermogutta terrifontis</name>
    <dbReference type="NCBI Taxonomy" id="1331910"/>
    <lineage>
        <taxon>Bacteria</taxon>
        <taxon>Pseudomonadati</taxon>
        <taxon>Planctomycetota</taxon>
        <taxon>Planctomycetia</taxon>
        <taxon>Pirellulales</taxon>
        <taxon>Thermoguttaceae</taxon>
        <taxon>Thermogutta</taxon>
    </lineage>
</organism>
<dbReference type="SMART" id="SM00710">
    <property type="entry name" value="PbH1"/>
    <property type="match status" value="2"/>
</dbReference>
<reference evidence="1 2" key="1">
    <citation type="journal article" name="Front. Microbiol.">
        <title>Sugar Metabolism of the First Thermophilic Planctomycete Thermogutta terrifontis: Comparative Genomic and Transcriptomic Approaches.</title>
        <authorList>
            <person name="Elcheninov A.G."/>
            <person name="Menzel P."/>
            <person name="Gudbergsdottir S.R."/>
            <person name="Slesarev A.I."/>
            <person name="Kadnikov V.V."/>
            <person name="Krogh A."/>
            <person name="Bonch-Osmolovskaya E.A."/>
            <person name="Peng X."/>
            <person name="Kublanov I.V."/>
        </authorList>
    </citation>
    <scope>NUCLEOTIDE SEQUENCE [LARGE SCALE GENOMIC DNA]</scope>
    <source>
        <strain evidence="1 2">R1</strain>
    </source>
</reference>